<reference evidence="1" key="2">
    <citation type="submission" date="2020-06" db="EMBL/GenBank/DDBJ databases">
        <title>Helianthus annuus Genome sequencing and assembly Release 2.</title>
        <authorList>
            <person name="Gouzy J."/>
            <person name="Langlade N."/>
            <person name="Munos S."/>
        </authorList>
    </citation>
    <scope>NUCLEOTIDE SEQUENCE</scope>
    <source>
        <tissue evidence="1">Leaves</tissue>
    </source>
</reference>
<protein>
    <submittedName>
        <fullName evidence="1">Uncharacterized protein</fullName>
    </submittedName>
</protein>
<organism evidence="1 2">
    <name type="scientific">Helianthus annuus</name>
    <name type="common">Common sunflower</name>
    <dbReference type="NCBI Taxonomy" id="4232"/>
    <lineage>
        <taxon>Eukaryota</taxon>
        <taxon>Viridiplantae</taxon>
        <taxon>Streptophyta</taxon>
        <taxon>Embryophyta</taxon>
        <taxon>Tracheophyta</taxon>
        <taxon>Spermatophyta</taxon>
        <taxon>Magnoliopsida</taxon>
        <taxon>eudicotyledons</taxon>
        <taxon>Gunneridae</taxon>
        <taxon>Pentapetalae</taxon>
        <taxon>asterids</taxon>
        <taxon>campanulids</taxon>
        <taxon>Asterales</taxon>
        <taxon>Asteraceae</taxon>
        <taxon>Asteroideae</taxon>
        <taxon>Heliantheae alliance</taxon>
        <taxon>Heliantheae</taxon>
        <taxon>Helianthus</taxon>
    </lineage>
</organism>
<comment type="caution">
    <text evidence="1">The sequence shown here is derived from an EMBL/GenBank/DDBJ whole genome shotgun (WGS) entry which is preliminary data.</text>
</comment>
<accession>A0A9K3N879</accession>
<sequence length="40" mass="4854">MVKVSISRKHIKEFIDLYRSTVKAWHRCRCHLFPFGFGCR</sequence>
<name>A0A9K3N879_HELAN</name>
<dbReference type="Gramene" id="mRNA:HanXRQr2_Chr09g0387441">
    <property type="protein sequence ID" value="mRNA:HanXRQr2_Chr09g0387441"/>
    <property type="gene ID" value="HanXRQr2_Chr09g0387441"/>
</dbReference>
<dbReference type="Proteomes" id="UP000215914">
    <property type="component" value="Unassembled WGS sequence"/>
</dbReference>
<reference evidence="1" key="1">
    <citation type="journal article" date="2017" name="Nature">
        <title>The sunflower genome provides insights into oil metabolism, flowering and Asterid evolution.</title>
        <authorList>
            <person name="Badouin H."/>
            <person name="Gouzy J."/>
            <person name="Grassa C.J."/>
            <person name="Murat F."/>
            <person name="Staton S.E."/>
            <person name="Cottret L."/>
            <person name="Lelandais-Briere C."/>
            <person name="Owens G.L."/>
            <person name="Carrere S."/>
            <person name="Mayjonade B."/>
            <person name="Legrand L."/>
            <person name="Gill N."/>
            <person name="Kane N.C."/>
            <person name="Bowers J.E."/>
            <person name="Hubner S."/>
            <person name="Bellec A."/>
            <person name="Berard A."/>
            <person name="Berges H."/>
            <person name="Blanchet N."/>
            <person name="Boniface M.C."/>
            <person name="Brunel D."/>
            <person name="Catrice O."/>
            <person name="Chaidir N."/>
            <person name="Claudel C."/>
            <person name="Donnadieu C."/>
            <person name="Faraut T."/>
            <person name="Fievet G."/>
            <person name="Helmstetter N."/>
            <person name="King M."/>
            <person name="Knapp S.J."/>
            <person name="Lai Z."/>
            <person name="Le Paslier M.C."/>
            <person name="Lippi Y."/>
            <person name="Lorenzon L."/>
            <person name="Mandel J.R."/>
            <person name="Marage G."/>
            <person name="Marchand G."/>
            <person name="Marquand E."/>
            <person name="Bret-Mestries E."/>
            <person name="Morien E."/>
            <person name="Nambeesan S."/>
            <person name="Nguyen T."/>
            <person name="Pegot-Espagnet P."/>
            <person name="Pouilly N."/>
            <person name="Raftis F."/>
            <person name="Sallet E."/>
            <person name="Schiex T."/>
            <person name="Thomas J."/>
            <person name="Vandecasteele C."/>
            <person name="Vares D."/>
            <person name="Vear F."/>
            <person name="Vautrin S."/>
            <person name="Crespi M."/>
            <person name="Mangin B."/>
            <person name="Burke J.M."/>
            <person name="Salse J."/>
            <person name="Munos S."/>
            <person name="Vincourt P."/>
            <person name="Rieseberg L.H."/>
            <person name="Langlade N.B."/>
        </authorList>
    </citation>
    <scope>NUCLEOTIDE SEQUENCE</scope>
    <source>
        <tissue evidence="1">Leaves</tissue>
    </source>
</reference>
<evidence type="ECO:0000313" key="1">
    <source>
        <dbReference type="EMBL" id="KAF5790806.1"/>
    </source>
</evidence>
<keyword evidence="2" id="KW-1185">Reference proteome</keyword>
<dbReference type="AlphaFoldDB" id="A0A9K3N879"/>
<dbReference type="EMBL" id="MNCJ02000324">
    <property type="protein sequence ID" value="KAF5790806.1"/>
    <property type="molecule type" value="Genomic_DNA"/>
</dbReference>
<evidence type="ECO:0000313" key="2">
    <source>
        <dbReference type="Proteomes" id="UP000215914"/>
    </source>
</evidence>
<proteinExistence type="predicted"/>
<gene>
    <name evidence="1" type="ORF">HanXRQr2_Chr09g0387441</name>
</gene>